<dbReference type="InterPro" id="IPR024510">
    <property type="entry name" value="DUF2589"/>
</dbReference>
<dbReference type="AlphaFoldDB" id="F2JXI8"/>
<dbReference type="HOGENOM" id="CLU_084169_1_1_6"/>
<dbReference type="Proteomes" id="UP000001062">
    <property type="component" value="Chromosome"/>
</dbReference>
<evidence type="ECO:0000256" key="1">
    <source>
        <dbReference type="SAM" id="MobiDB-lite"/>
    </source>
</evidence>
<accession>F2JXI8</accession>
<feature type="compositionally biased region" description="Basic and acidic residues" evidence="1">
    <location>
        <begin position="116"/>
        <end position="129"/>
    </location>
</feature>
<evidence type="ECO:0008006" key="4">
    <source>
        <dbReference type="Google" id="ProtNLM"/>
    </source>
</evidence>
<evidence type="ECO:0000313" key="2">
    <source>
        <dbReference type="EMBL" id="ADZ91888.1"/>
    </source>
</evidence>
<organism evidence="2 3">
    <name type="scientific">Marinomonas mediterranea (strain ATCC 700492 / JCM 21426 / NBRC 103028 / MMB-1)</name>
    <dbReference type="NCBI Taxonomy" id="717774"/>
    <lineage>
        <taxon>Bacteria</taxon>
        <taxon>Pseudomonadati</taxon>
        <taxon>Pseudomonadota</taxon>
        <taxon>Gammaproteobacteria</taxon>
        <taxon>Oceanospirillales</taxon>
        <taxon>Oceanospirillaceae</taxon>
        <taxon>Marinomonas</taxon>
    </lineage>
</organism>
<sequence length="200" mass="21907">MSEKRLAKNFTGLPMKALIGAPLKAATDANAMISRAQTQFLLSTCFEKVAENSSDLKPIMVTFKLSRQVLDTSGALQSDPITMDFSIPLITLIPISSLAIETLKVSFSMEIKSSREFTKETQEDREKRSSNTGIGQTFHSHEFDTELHGTLSSKSKTTGNVKSGANYEVTMEAGQLPLPKGVTMMLDIFSKNLTPIPNKD</sequence>
<evidence type="ECO:0000313" key="3">
    <source>
        <dbReference type="Proteomes" id="UP000001062"/>
    </source>
</evidence>
<dbReference type="KEGG" id="mme:Marme_2657"/>
<dbReference type="eggNOG" id="ENOG502Z835">
    <property type="taxonomic scope" value="Bacteria"/>
</dbReference>
<dbReference type="STRING" id="717774.Marme_2657"/>
<gene>
    <name evidence="2" type="ordered locus">Marme_2657</name>
</gene>
<dbReference type="OrthoDB" id="1043330at2"/>
<dbReference type="Pfam" id="PF11655">
    <property type="entry name" value="DUF2589"/>
    <property type="match status" value="1"/>
</dbReference>
<keyword evidence="3" id="KW-1185">Reference proteome</keyword>
<dbReference type="PATRIC" id="fig|717774.3.peg.2743"/>
<feature type="region of interest" description="Disordered" evidence="1">
    <location>
        <begin position="116"/>
        <end position="139"/>
    </location>
</feature>
<name>F2JXI8_MARM1</name>
<proteinExistence type="predicted"/>
<protein>
    <recommendedName>
        <fullName evidence="4">DUF2589 domain-containing protein</fullName>
    </recommendedName>
</protein>
<reference evidence="2 3" key="1">
    <citation type="journal article" date="2012" name="Stand. Genomic Sci.">
        <title>Complete genome sequence of the melanogenic marine bacterium Marinomonas mediterranea type strain (MMB-1(T)).</title>
        <authorList>
            <person name="Lucas-Elio P."/>
            <person name="Goodwin L."/>
            <person name="Woyke T."/>
            <person name="Pitluck S."/>
            <person name="Nolan M."/>
            <person name="Kyrpides N.C."/>
            <person name="Detter J.C."/>
            <person name="Copeland A."/>
            <person name="Teshima H."/>
            <person name="Bruce D."/>
            <person name="Detter C."/>
            <person name="Tapia R."/>
            <person name="Han S."/>
            <person name="Land M.L."/>
            <person name="Ivanova N."/>
            <person name="Mikhailova N."/>
            <person name="Johnston A.W."/>
            <person name="Sanchez-Amat A."/>
        </authorList>
    </citation>
    <scope>NUCLEOTIDE SEQUENCE [LARGE SCALE GENOMIC DNA]</scope>
    <source>
        <strain evidence="3">ATCC 700492 / JCM 21426 / NBRC 103028 / MMB-1</strain>
    </source>
</reference>
<dbReference type="EMBL" id="CP002583">
    <property type="protein sequence ID" value="ADZ91888.1"/>
    <property type="molecule type" value="Genomic_DNA"/>
</dbReference>
<dbReference type="RefSeq" id="WP_013661791.1">
    <property type="nucleotide sequence ID" value="NC_015276.1"/>
</dbReference>